<dbReference type="AlphaFoldDB" id="A0A8T1MA20"/>
<name>A0A8T1MA20_CLOSI</name>
<evidence type="ECO:0000313" key="2">
    <source>
        <dbReference type="Proteomes" id="UP000286415"/>
    </source>
</evidence>
<protein>
    <submittedName>
        <fullName evidence="1">Uncharacterized protein</fullName>
    </submittedName>
</protein>
<accession>A0A8T1MA20</accession>
<organism evidence="1 2">
    <name type="scientific">Clonorchis sinensis</name>
    <name type="common">Chinese liver fluke</name>
    <dbReference type="NCBI Taxonomy" id="79923"/>
    <lineage>
        <taxon>Eukaryota</taxon>
        <taxon>Metazoa</taxon>
        <taxon>Spiralia</taxon>
        <taxon>Lophotrochozoa</taxon>
        <taxon>Platyhelminthes</taxon>
        <taxon>Trematoda</taxon>
        <taxon>Digenea</taxon>
        <taxon>Opisthorchiida</taxon>
        <taxon>Opisthorchiata</taxon>
        <taxon>Opisthorchiidae</taxon>
        <taxon>Clonorchis</taxon>
    </lineage>
</organism>
<evidence type="ECO:0000313" key="1">
    <source>
        <dbReference type="EMBL" id="KAG5445742.1"/>
    </source>
</evidence>
<reference evidence="1 2" key="2">
    <citation type="journal article" date="2021" name="Genomics">
        <title>High-quality reference genome for Clonorchis sinensis.</title>
        <authorList>
            <person name="Young N.D."/>
            <person name="Stroehlein A.J."/>
            <person name="Kinkar L."/>
            <person name="Wang T."/>
            <person name="Sohn W.M."/>
            <person name="Chang B.C.H."/>
            <person name="Kaur P."/>
            <person name="Weisz D."/>
            <person name="Dudchenko O."/>
            <person name="Aiden E.L."/>
            <person name="Korhonen P.K."/>
            <person name="Gasser R.B."/>
        </authorList>
    </citation>
    <scope>NUCLEOTIDE SEQUENCE [LARGE SCALE GENOMIC DNA]</scope>
    <source>
        <strain evidence="1">Cs-k2</strain>
    </source>
</reference>
<reference evidence="1 2" key="1">
    <citation type="journal article" date="2018" name="Biotechnol. Adv.">
        <title>Improved genomic resources and new bioinformatic workflow for the carcinogenic parasite Clonorchis sinensis: Biotechnological implications.</title>
        <authorList>
            <person name="Wang D."/>
            <person name="Korhonen P.K."/>
            <person name="Gasser R.B."/>
            <person name="Young N.D."/>
        </authorList>
    </citation>
    <scope>NUCLEOTIDE SEQUENCE [LARGE SCALE GENOMIC DNA]</scope>
    <source>
        <strain evidence="1">Cs-k2</strain>
    </source>
</reference>
<comment type="caution">
    <text evidence="1">The sequence shown here is derived from an EMBL/GenBank/DDBJ whole genome shotgun (WGS) entry which is preliminary data.</text>
</comment>
<proteinExistence type="predicted"/>
<dbReference type="OrthoDB" id="4327079at2759"/>
<sequence length="74" mass="8345">MNKEAGSGGIDQNVNSAWAQRRDATEQRSYNSCCMRPCCATIVQPLTVVLERGRVWIVWLRKEIGVKIKQAHGE</sequence>
<dbReference type="EMBL" id="NIRI02000056">
    <property type="protein sequence ID" value="KAG5445742.1"/>
    <property type="molecule type" value="Genomic_DNA"/>
</dbReference>
<keyword evidence="2" id="KW-1185">Reference proteome</keyword>
<gene>
    <name evidence="1" type="ORF">CSKR_203298</name>
</gene>
<dbReference type="Proteomes" id="UP000286415">
    <property type="component" value="Unassembled WGS sequence"/>
</dbReference>